<comment type="caution">
    <text evidence="3">The sequence shown here is derived from an EMBL/GenBank/DDBJ whole genome shotgun (WGS) entry which is preliminary data.</text>
</comment>
<dbReference type="AlphaFoldDB" id="A0AAN6UAG7"/>
<dbReference type="InterPro" id="IPR056143">
    <property type="entry name" value="DUF7726"/>
</dbReference>
<dbReference type="PANTHER" id="PTHR42339:SF1">
    <property type="entry name" value="HISTONE H1"/>
    <property type="match status" value="1"/>
</dbReference>
<evidence type="ECO:0000256" key="1">
    <source>
        <dbReference type="SAM" id="MobiDB-lite"/>
    </source>
</evidence>
<protein>
    <recommendedName>
        <fullName evidence="2">DUF7726 domain-containing protein</fullName>
    </recommendedName>
</protein>
<gene>
    <name evidence="3" type="ORF">N657DRAFT_563838</name>
</gene>
<organism evidence="3 4">
    <name type="scientific">Parathielavia appendiculata</name>
    <dbReference type="NCBI Taxonomy" id="2587402"/>
    <lineage>
        <taxon>Eukaryota</taxon>
        <taxon>Fungi</taxon>
        <taxon>Dikarya</taxon>
        <taxon>Ascomycota</taxon>
        <taxon>Pezizomycotina</taxon>
        <taxon>Sordariomycetes</taxon>
        <taxon>Sordariomycetidae</taxon>
        <taxon>Sordariales</taxon>
        <taxon>Chaetomiaceae</taxon>
        <taxon>Parathielavia</taxon>
    </lineage>
</organism>
<feature type="compositionally biased region" description="Basic residues" evidence="1">
    <location>
        <begin position="158"/>
        <end position="168"/>
    </location>
</feature>
<dbReference type="Pfam" id="PF24852">
    <property type="entry name" value="DUF7726"/>
    <property type="match status" value="1"/>
</dbReference>
<feature type="region of interest" description="Disordered" evidence="1">
    <location>
        <begin position="127"/>
        <end position="194"/>
    </location>
</feature>
<feature type="compositionally biased region" description="Basic and acidic residues" evidence="1">
    <location>
        <begin position="169"/>
        <end position="178"/>
    </location>
</feature>
<dbReference type="EMBL" id="MU853223">
    <property type="protein sequence ID" value="KAK4129025.1"/>
    <property type="molecule type" value="Genomic_DNA"/>
</dbReference>
<feature type="domain" description="DUF7726" evidence="2">
    <location>
        <begin position="1"/>
        <end position="51"/>
    </location>
</feature>
<keyword evidence="4" id="KW-1185">Reference proteome</keyword>
<dbReference type="PANTHER" id="PTHR42339">
    <property type="entry name" value="HISTONE H1"/>
    <property type="match status" value="1"/>
</dbReference>
<evidence type="ECO:0000313" key="4">
    <source>
        <dbReference type="Proteomes" id="UP001302602"/>
    </source>
</evidence>
<dbReference type="GeneID" id="87825012"/>
<name>A0AAN6UAG7_9PEZI</name>
<accession>A0AAN6UAG7</accession>
<dbReference type="Proteomes" id="UP001302602">
    <property type="component" value="Unassembled WGS sequence"/>
</dbReference>
<evidence type="ECO:0000313" key="3">
    <source>
        <dbReference type="EMBL" id="KAK4129025.1"/>
    </source>
</evidence>
<reference evidence="3" key="2">
    <citation type="submission" date="2023-05" db="EMBL/GenBank/DDBJ databases">
        <authorList>
            <consortium name="Lawrence Berkeley National Laboratory"/>
            <person name="Steindorff A."/>
            <person name="Hensen N."/>
            <person name="Bonometti L."/>
            <person name="Westerberg I."/>
            <person name="Brannstrom I.O."/>
            <person name="Guillou S."/>
            <person name="Cros-Aarteil S."/>
            <person name="Calhoun S."/>
            <person name="Haridas S."/>
            <person name="Kuo A."/>
            <person name="Mondo S."/>
            <person name="Pangilinan J."/>
            <person name="Riley R."/>
            <person name="Labutti K."/>
            <person name="Andreopoulos B."/>
            <person name="Lipzen A."/>
            <person name="Chen C."/>
            <person name="Yanf M."/>
            <person name="Daum C."/>
            <person name="Ng V."/>
            <person name="Clum A."/>
            <person name="Ohm R."/>
            <person name="Martin F."/>
            <person name="Silar P."/>
            <person name="Natvig D."/>
            <person name="Lalanne C."/>
            <person name="Gautier V."/>
            <person name="Ament-Velasquez S.L."/>
            <person name="Kruys A."/>
            <person name="Hutchinson M.I."/>
            <person name="Powell A.J."/>
            <person name="Barry K."/>
            <person name="Miller A.N."/>
            <person name="Grigoriev I.V."/>
            <person name="Debuchy R."/>
            <person name="Gladieux P."/>
            <person name="Thoren M.H."/>
            <person name="Johannesson H."/>
        </authorList>
    </citation>
    <scope>NUCLEOTIDE SEQUENCE</scope>
    <source>
        <strain evidence="3">CBS 731.68</strain>
    </source>
</reference>
<proteinExistence type="predicted"/>
<reference evidence="3" key="1">
    <citation type="journal article" date="2023" name="Mol. Phylogenet. Evol.">
        <title>Genome-scale phylogeny and comparative genomics of the fungal order Sordariales.</title>
        <authorList>
            <person name="Hensen N."/>
            <person name="Bonometti L."/>
            <person name="Westerberg I."/>
            <person name="Brannstrom I.O."/>
            <person name="Guillou S."/>
            <person name="Cros-Aarteil S."/>
            <person name="Calhoun S."/>
            <person name="Haridas S."/>
            <person name="Kuo A."/>
            <person name="Mondo S."/>
            <person name="Pangilinan J."/>
            <person name="Riley R."/>
            <person name="LaButti K."/>
            <person name="Andreopoulos B."/>
            <person name="Lipzen A."/>
            <person name="Chen C."/>
            <person name="Yan M."/>
            <person name="Daum C."/>
            <person name="Ng V."/>
            <person name="Clum A."/>
            <person name="Steindorff A."/>
            <person name="Ohm R.A."/>
            <person name="Martin F."/>
            <person name="Silar P."/>
            <person name="Natvig D.O."/>
            <person name="Lalanne C."/>
            <person name="Gautier V."/>
            <person name="Ament-Velasquez S.L."/>
            <person name="Kruys A."/>
            <person name="Hutchinson M.I."/>
            <person name="Powell A.J."/>
            <person name="Barry K."/>
            <person name="Miller A.N."/>
            <person name="Grigoriev I.V."/>
            <person name="Debuchy R."/>
            <person name="Gladieux P."/>
            <person name="Hiltunen Thoren M."/>
            <person name="Johannesson H."/>
        </authorList>
    </citation>
    <scope>NUCLEOTIDE SEQUENCE</scope>
    <source>
        <strain evidence="3">CBS 731.68</strain>
    </source>
</reference>
<sequence>MTKTAFVREIGDSAKSLSGFLGTHGPMNGSGFAAYGGTWEFFKKREMAGIKPPVVKKQKVGAAGNGSAAAPDVPDLSDIFLPGEDDDVVTAFDTCDEVRSKINAHLKKPGMTKAQLCRDIYAQLKVPSKPGKPSDLAARHGVTQDRDRGAPGQVLRRPPGRRQVRVHRDRADPPESRKRAGLHPHAQMGPDTGR</sequence>
<dbReference type="RefSeq" id="XP_062652796.1">
    <property type="nucleotide sequence ID" value="XM_062788242.1"/>
</dbReference>
<evidence type="ECO:0000259" key="2">
    <source>
        <dbReference type="Pfam" id="PF24852"/>
    </source>
</evidence>